<dbReference type="GeneID" id="1457396"/>
<name>V9H0R6_CHLVU</name>
<dbReference type="RefSeq" id="NP_045774.1">
    <property type="nucleotide sequence ID" value="NC_001865.1"/>
</dbReference>
<sequence length="48" mass="5881">MFSKKKFSKYFILLNYLDTSSKKMMRFCLQFGFILRLIAKNFFNKTNK</sequence>
<dbReference type="EMBL" id="MT920676">
    <property type="protein sequence ID" value="QSV10821.1"/>
    <property type="molecule type" value="Genomic_DNA"/>
</dbReference>
<proteinExistence type="predicted"/>
<evidence type="ECO:0000313" key="2">
    <source>
        <dbReference type="EMBL" id="QSV10821.1"/>
    </source>
</evidence>
<dbReference type="EMBL" id="AB001684">
    <property type="protein sequence ID" value="BAA57849.1"/>
    <property type="molecule type" value="Genomic_DNA"/>
</dbReference>
<reference evidence="2" key="2">
    <citation type="journal article" date="2021" name="Mitochondrial DNA Part B Resour">
        <title>The chloroplast genome of a unicellular green alga strain isolated from the rubber processing wastewater.</title>
        <authorList>
            <person name="Han B."/>
            <person name="Mu Y."/>
            <person name="Tan D."/>
            <person name="Ma S."/>
            <person name="Fu L."/>
            <person name="Sun X."/>
            <person name="Zhang J."/>
        </authorList>
    </citation>
    <scope>NUCLEOTIDE SEQUENCE</scope>
</reference>
<protein>
    <submittedName>
        <fullName evidence="1">Uncharacterized protein</fullName>
    </submittedName>
</protein>
<keyword evidence="1" id="KW-0934">Plastid</keyword>
<dbReference type="AlphaFoldDB" id="V9H0R6"/>
<accession>V9H0R6</accession>
<geneLocation type="chloroplast" evidence="1"/>
<reference evidence="1" key="1">
    <citation type="journal article" date="1997" name="Proc. Natl. Acad. Sci. U.S.A.">
        <title>Complete nucleotide sequence of the chloroplast genome from the green alga Chlorella vulgaris: the existence of genes possibly involved in chloroplast division.</title>
        <authorList>
            <person name="Wakasugi T."/>
            <person name="Nagai T."/>
            <person name="Kapoor M."/>
            <person name="Sugita M."/>
            <person name="Ito M."/>
            <person name="Ito S."/>
            <person name="Tsudzuki J."/>
            <person name="Nakashima K."/>
            <person name="Tsudzuki T."/>
            <person name="Suzuki Y."/>
            <person name="Hamada A."/>
            <person name="Ohta T."/>
            <person name="Inamura A."/>
            <person name="Yoshinaga K."/>
            <person name="Sugiura M."/>
        </authorList>
    </citation>
    <scope>NUCLEOTIDE SEQUENCE</scope>
</reference>
<organism evidence="1">
    <name type="scientific">Chlorella vulgaris</name>
    <name type="common">Green alga</name>
    <dbReference type="NCBI Taxonomy" id="3077"/>
    <lineage>
        <taxon>Eukaryota</taxon>
        <taxon>Viridiplantae</taxon>
        <taxon>Chlorophyta</taxon>
        <taxon>core chlorophytes</taxon>
        <taxon>Trebouxiophyceae</taxon>
        <taxon>Chlorellales</taxon>
        <taxon>Chlorellaceae</taxon>
        <taxon>Chlorella clade</taxon>
        <taxon>Chlorella</taxon>
    </lineage>
</organism>
<keyword evidence="1" id="KW-0150">Chloroplast</keyword>
<evidence type="ECO:0000313" key="1">
    <source>
        <dbReference type="EMBL" id="BAA57849.1"/>
    </source>
</evidence>